<accession>A0A5M6IPT5</accession>
<dbReference type="OrthoDB" id="1826980at2"/>
<feature type="region of interest" description="Disordered" evidence="1">
    <location>
        <begin position="746"/>
        <end position="825"/>
    </location>
</feature>
<dbReference type="Gene3D" id="3.40.50.300">
    <property type="entry name" value="P-loop containing nucleotide triphosphate hydrolases"/>
    <property type="match status" value="2"/>
</dbReference>
<feature type="region of interest" description="Disordered" evidence="1">
    <location>
        <begin position="841"/>
        <end position="866"/>
    </location>
</feature>
<dbReference type="SUPFAM" id="SSF52540">
    <property type="entry name" value="P-loop containing nucleoside triphosphate hydrolases"/>
    <property type="match status" value="2"/>
</dbReference>
<feature type="domain" description="MobA/VirD2-like nuclease" evidence="2">
    <location>
        <begin position="54"/>
        <end position="169"/>
    </location>
</feature>
<keyword evidence="4" id="KW-1185">Reference proteome</keyword>
<comment type="caution">
    <text evidence="3">The sequence shown here is derived from an EMBL/GenBank/DDBJ whole genome shotgun (WGS) entry which is preliminary data.</text>
</comment>
<dbReference type="InterPro" id="IPR005094">
    <property type="entry name" value="Endonuclease_MobA/VirD2"/>
</dbReference>
<evidence type="ECO:0000259" key="2">
    <source>
        <dbReference type="Pfam" id="PF03432"/>
    </source>
</evidence>
<dbReference type="Proteomes" id="UP000325255">
    <property type="component" value="Unassembled WGS sequence"/>
</dbReference>
<protein>
    <submittedName>
        <fullName evidence="3">AAA family ATPase</fullName>
    </submittedName>
</protein>
<evidence type="ECO:0000256" key="1">
    <source>
        <dbReference type="SAM" id="MobiDB-lite"/>
    </source>
</evidence>
<sequence>MIPNVEKGCGISGLMRYVLGEGKRVPAAPPPVLAPGQGSRVAWLAGQNFGFEIDGPDRAEVARRMMEWEALHQASRTRPCTRDALHLSLSWHPDERPSRPDMEAAARSALQALGLGTARAVFVAHNDTTHAHLHIVASRINPETGKAFPDRDDYLALSRWAKAWEIAHGPVRCHGRLTAPELAAQWHAAPALVLELLTKNQATFSRAALLRTLARAIPGAAARAAFADRLLTRADVIGLRESGDAPVSCYTTRQVLAAEQALAADAAALAAAQGHTADPAAAAAALDAHPFLSAEQRVAFAALTGRAGFALLAGEAGTGKSATLAAVRAAYEGSGRRVVGLAWTNAVAQDMRRDGFGTARTVAAELLRLQKGTTAWDANTVLVVDEAAMLATAPLAQLAAAARAAGAKLILAGDDRQLGSIERGGMFGPLRAAHGAAELHEVRRVADPRQKQAFNLMHKGDFAGALRLFAARGALHWSDRQDEAQAALVARYMADVAAAPAKARFVFAYTNKDVDALNQAIRAARKARGELGADHWLATANGELAFAVGDRIQFTGSASRKGARDAGLVTGNVGTILALDGSRVTVALDGKAGAAVREVTFTVGADAKTGAFRSFRHGYAGTIYRGQGRTLDQSYLYHSPHWRAASAYVALSRHREAVAVFVAKDALRGLQPWMAKAGGYDALTAALQAQAARSYAAWAEAKPALAAKYDLAAYVAYVQEQWAKEDHGADDLAALARHMGRADTKRAASSYQAAAPDRGQGADTAGPVQNNPGRPRLAAPPDPPLPSGLRGVPVPGPSAPGIVPGNAAPPLPPGPDRGEPEKSRGPLAGLLAACRAAARTLAGRSPRDGKPFPRRRRGGTAGGGFASLARGLARRFNVRKSFRQAAQKIGRWRAAPVPPDASDEEKAFLSDTLDWLILWDANAASDGQIEENFDVVSDRISLSP</sequence>
<evidence type="ECO:0000313" key="4">
    <source>
        <dbReference type="Proteomes" id="UP000325255"/>
    </source>
</evidence>
<reference evidence="3 4" key="1">
    <citation type="submission" date="2019-09" db="EMBL/GenBank/DDBJ databases">
        <title>Genome sequence of Rhodovastum atsumiense, a diverse member of the Acetobacteraceae family of non-sulfur purple photosynthetic bacteria.</title>
        <authorList>
            <person name="Meyer T."/>
            <person name="Kyndt J."/>
        </authorList>
    </citation>
    <scope>NUCLEOTIDE SEQUENCE [LARGE SCALE GENOMIC DNA]</scope>
    <source>
        <strain evidence="3 4">DSM 21279</strain>
    </source>
</reference>
<proteinExistence type="predicted"/>
<name>A0A5M6IPT5_9PROT</name>
<evidence type="ECO:0000313" key="3">
    <source>
        <dbReference type="EMBL" id="KAA5609568.1"/>
    </source>
</evidence>
<dbReference type="AlphaFoldDB" id="A0A5M6IPT5"/>
<dbReference type="Pfam" id="PF03432">
    <property type="entry name" value="Relaxase"/>
    <property type="match status" value="1"/>
</dbReference>
<dbReference type="InterPro" id="IPR027417">
    <property type="entry name" value="P-loop_NTPase"/>
</dbReference>
<gene>
    <name evidence="3" type="ORF">F1189_23375</name>
</gene>
<dbReference type="EMBL" id="VWPK01000047">
    <property type="protein sequence ID" value="KAA5609568.1"/>
    <property type="molecule type" value="Genomic_DNA"/>
</dbReference>
<dbReference type="Pfam" id="PF13604">
    <property type="entry name" value="AAA_30"/>
    <property type="match status" value="1"/>
</dbReference>
<dbReference type="Gene3D" id="2.30.30.940">
    <property type="match status" value="1"/>
</dbReference>
<organism evidence="3 4">
    <name type="scientific">Rhodovastum atsumiense</name>
    <dbReference type="NCBI Taxonomy" id="504468"/>
    <lineage>
        <taxon>Bacteria</taxon>
        <taxon>Pseudomonadati</taxon>
        <taxon>Pseudomonadota</taxon>
        <taxon>Alphaproteobacteria</taxon>
        <taxon>Acetobacterales</taxon>
        <taxon>Acetobacteraceae</taxon>
        <taxon>Rhodovastum</taxon>
    </lineage>
</organism>